<organism evidence="3 4">
    <name type="scientific">Roseinatronobacter alkalisoli</name>
    <dbReference type="NCBI Taxonomy" id="3028235"/>
    <lineage>
        <taxon>Bacteria</taxon>
        <taxon>Pseudomonadati</taxon>
        <taxon>Pseudomonadota</taxon>
        <taxon>Alphaproteobacteria</taxon>
        <taxon>Rhodobacterales</taxon>
        <taxon>Paracoccaceae</taxon>
        <taxon>Roseinatronobacter</taxon>
    </lineage>
</organism>
<keyword evidence="1" id="KW-0812">Transmembrane</keyword>
<protein>
    <submittedName>
        <fullName evidence="3">Tripartite tricarboxylate transporter permease</fullName>
    </submittedName>
</protein>
<proteinExistence type="predicted"/>
<feature type="transmembrane region" description="Helical" evidence="1">
    <location>
        <begin position="389"/>
        <end position="409"/>
    </location>
</feature>
<dbReference type="Proteomes" id="UP001431784">
    <property type="component" value="Unassembled WGS sequence"/>
</dbReference>
<dbReference type="PANTHER" id="PTHR35342:SF5">
    <property type="entry name" value="TRICARBOXYLIC TRANSPORT PROTEIN"/>
    <property type="match status" value="1"/>
</dbReference>
<feature type="transmembrane region" description="Helical" evidence="1">
    <location>
        <begin position="320"/>
        <end position="341"/>
    </location>
</feature>
<feature type="transmembrane region" description="Helical" evidence="1">
    <location>
        <begin position="12"/>
        <end position="37"/>
    </location>
</feature>
<name>A0ABT5TDB3_9RHOB</name>
<keyword evidence="4" id="KW-1185">Reference proteome</keyword>
<keyword evidence="1" id="KW-1133">Transmembrane helix</keyword>
<gene>
    <name evidence="3" type="ORF">PUT78_18640</name>
</gene>
<comment type="caution">
    <text evidence="3">The sequence shown here is derived from an EMBL/GenBank/DDBJ whole genome shotgun (WGS) entry which is preliminary data.</text>
</comment>
<evidence type="ECO:0000259" key="2">
    <source>
        <dbReference type="Pfam" id="PF01970"/>
    </source>
</evidence>
<feature type="transmembrane region" description="Helical" evidence="1">
    <location>
        <begin position="415"/>
        <end position="442"/>
    </location>
</feature>
<feature type="domain" description="DUF112" evidence="2">
    <location>
        <begin position="18"/>
        <end position="437"/>
    </location>
</feature>
<dbReference type="EMBL" id="JAQZSM010000025">
    <property type="protein sequence ID" value="MDD7973106.1"/>
    <property type="molecule type" value="Genomic_DNA"/>
</dbReference>
<evidence type="ECO:0000256" key="1">
    <source>
        <dbReference type="SAM" id="Phobius"/>
    </source>
</evidence>
<dbReference type="PANTHER" id="PTHR35342">
    <property type="entry name" value="TRICARBOXYLIC TRANSPORT PROTEIN"/>
    <property type="match status" value="1"/>
</dbReference>
<feature type="transmembrane region" description="Helical" evidence="1">
    <location>
        <begin position="136"/>
        <end position="156"/>
    </location>
</feature>
<dbReference type="RefSeq" id="WP_274353779.1">
    <property type="nucleotide sequence ID" value="NZ_JAQZSM010000025.1"/>
</dbReference>
<feature type="transmembrane region" description="Helical" evidence="1">
    <location>
        <begin position="49"/>
        <end position="69"/>
    </location>
</feature>
<feature type="transmembrane region" description="Helical" evidence="1">
    <location>
        <begin position="463"/>
        <end position="486"/>
    </location>
</feature>
<evidence type="ECO:0000313" key="3">
    <source>
        <dbReference type="EMBL" id="MDD7973106.1"/>
    </source>
</evidence>
<evidence type="ECO:0000313" key="4">
    <source>
        <dbReference type="Proteomes" id="UP001431784"/>
    </source>
</evidence>
<accession>A0ABT5TDB3</accession>
<feature type="transmembrane region" description="Helical" evidence="1">
    <location>
        <begin position="163"/>
        <end position="182"/>
    </location>
</feature>
<reference evidence="3" key="1">
    <citation type="submission" date="2023-02" db="EMBL/GenBank/DDBJ databases">
        <title>Description of Roseinatronobacter alkalisoli sp. nov., an alkaliphilic bacerium isolated from soda soil.</title>
        <authorList>
            <person name="Wei W."/>
        </authorList>
    </citation>
    <scope>NUCLEOTIDE SEQUENCE</scope>
    <source>
        <strain evidence="3">HJB301</strain>
    </source>
</reference>
<dbReference type="InterPro" id="IPR002823">
    <property type="entry name" value="DUF112_TM"/>
</dbReference>
<feature type="transmembrane region" description="Helical" evidence="1">
    <location>
        <begin position="108"/>
        <end position="130"/>
    </location>
</feature>
<sequence>MIDNLLLGFQVALSWDTLMFCFIGVSIGMFIGVLPGVGPLAAISLLLPLTYYIAATDALIMLAGIYYGAQYGGSVASILLRLPGTASSAVVCMDGYEMTKNGRAGAALFLSAVASFVGGSIGILLMAGFAPALAAFALRFGSQEYFLLMALGLIAASTLSEGSATRGLAMVVLGVLLGIVGLDTTSGTMRFVYGQFELMDGISLVASAMGLFGLSEILSNIGRSERTRPMHKVTLRSMIPTRTEMRDSWPAIWRGSAIGSFFGALPGTGSTIASFFSYATEKKVARNRARIGQGIVEGVAGPEAANNAAAQTAFIPTLTLGVPGDAVMALLLGAMIVHGVNPGPQMLTNTPEMFWGLVASFWLGNLILLVFNIPMIGLWVSMLRISYRLLYPAILVLVVIGTYSIRYSVFDIYQLLAFGFLGYILRLLDFPAAPLVLGLVLGPLMEENFRRSLMLSDGDFTTFLTRPISAVLFACIVLVLLAQVVAPLLRLWRGKTHDVRNDTHQ</sequence>
<feature type="transmembrane region" description="Helical" evidence="1">
    <location>
        <begin position="353"/>
        <end position="377"/>
    </location>
</feature>
<dbReference type="Pfam" id="PF01970">
    <property type="entry name" value="TctA"/>
    <property type="match status" value="1"/>
</dbReference>
<keyword evidence="1" id="KW-0472">Membrane</keyword>